<reference evidence="10" key="1">
    <citation type="submission" date="2015-07" db="EMBL/GenBank/DDBJ databases">
        <title>Whole genome sequence of an Ensifer adhaerens strain isolated from a cave pool in the Wind Cave National Park.</title>
        <authorList>
            <person name="Eng W.W.H."/>
            <person name="Gan H.M."/>
            <person name="Barton H.A."/>
            <person name="Savka M.A."/>
        </authorList>
    </citation>
    <scope>NUCLEOTIDE SEQUENCE [LARGE SCALE GENOMIC DNA]</scope>
    <source>
        <strain evidence="10">SD006</strain>
    </source>
</reference>
<dbReference type="Proteomes" id="UP000037425">
    <property type="component" value="Unassembled WGS sequence"/>
</dbReference>
<dbReference type="GO" id="GO:0005275">
    <property type="term" value="F:amine transmembrane transporter activity"/>
    <property type="evidence" value="ECO:0007669"/>
    <property type="project" value="TreeGrafter"/>
</dbReference>
<organism evidence="9 10">
    <name type="scientific">Ensifer adhaerens</name>
    <name type="common">Sinorhizobium morelense</name>
    <dbReference type="NCBI Taxonomy" id="106592"/>
    <lineage>
        <taxon>Bacteria</taxon>
        <taxon>Pseudomonadati</taxon>
        <taxon>Pseudomonadota</taxon>
        <taxon>Alphaproteobacteria</taxon>
        <taxon>Hyphomicrobiales</taxon>
        <taxon>Rhizobiaceae</taxon>
        <taxon>Sinorhizobium/Ensifer group</taxon>
        <taxon>Ensifer</taxon>
    </lineage>
</organism>
<feature type="domain" description="ABC transmembrane type-1" evidence="8">
    <location>
        <begin position="92"/>
        <end position="271"/>
    </location>
</feature>
<dbReference type="GO" id="GO:0015226">
    <property type="term" value="F:carnitine transmembrane transporter activity"/>
    <property type="evidence" value="ECO:0007669"/>
    <property type="project" value="TreeGrafter"/>
</dbReference>
<dbReference type="PANTHER" id="PTHR47737:SF1">
    <property type="entry name" value="GLYCINE BETAINE_PROLINE BETAINE TRANSPORT SYSTEM PERMEASE PROTEIN PROW"/>
    <property type="match status" value="1"/>
</dbReference>
<keyword evidence="3" id="KW-1003">Cell membrane</keyword>
<evidence type="ECO:0000256" key="3">
    <source>
        <dbReference type="ARBA" id="ARBA00022475"/>
    </source>
</evidence>
<feature type="transmembrane region" description="Helical" evidence="7">
    <location>
        <begin position="219"/>
        <end position="238"/>
    </location>
</feature>
<feature type="transmembrane region" description="Helical" evidence="7">
    <location>
        <begin position="45"/>
        <end position="63"/>
    </location>
</feature>
<dbReference type="EMBL" id="LGAP01000009">
    <property type="protein sequence ID" value="KOF17799.1"/>
    <property type="molecule type" value="Genomic_DNA"/>
</dbReference>
<dbReference type="GO" id="GO:0043190">
    <property type="term" value="C:ATP-binding cassette (ABC) transporter complex"/>
    <property type="evidence" value="ECO:0007669"/>
    <property type="project" value="TreeGrafter"/>
</dbReference>
<evidence type="ECO:0000259" key="8">
    <source>
        <dbReference type="PROSITE" id="PS50928"/>
    </source>
</evidence>
<dbReference type="CDD" id="cd06261">
    <property type="entry name" value="TM_PBP2"/>
    <property type="match status" value="1"/>
</dbReference>
<accession>A0A0L8BTF5</accession>
<proteinExistence type="inferred from homology"/>
<keyword evidence="6 7" id="KW-0472">Membrane</keyword>
<dbReference type="SUPFAM" id="SSF161098">
    <property type="entry name" value="MetI-like"/>
    <property type="match status" value="1"/>
</dbReference>
<dbReference type="PROSITE" id="PS50928">
    <property type="entry name" value="ABC_TM1"/>
    <property type="match status" value="1"/>
</dbReference>
<keyword evidence="2 7" id="KW-0813">Transport</keyword>
<dbReference type="GO" id="GO:0031460">
    <property type="term" value="P:glycine betaine transport"/>
    <property type="evidence" value="ECO:0007669"/>
    <property type="project" value="TreeGrafter"/>
</dbReference>
<dbReference type="OrthoDB" id="9815258at2"/>
<evidence type="ECO:0000313" key="10">
    <source>
        <dbReference type="Proteomes" id="UP000037425"/>
    </source>
</evidence>
<dbReference type="InterPro" id="IPR035906">
    <property type="entry name" value="MetI-like_sf"/>
</dbReference>
<dbReference type="PANTHER" id="PTHR47737">
    <property type="entry name" value="GLYCINE BETAINE/PROLINE BETAINE TRANSPORT SYSTEM PERMEASE PROTEIN PROW"/>
    <property type="match status" value="1"/>
</dbReference>
<name>A0A0L8BTF5_ENSAD</name>
<gene>
    <name evidence="9" type="ORF">AC244_15530</name>
</gene>
<feature type="transmembrane region" description="Helical" evidence="7">
    <location>
        <begin position="70"/>
        <end position="89"/>
    </location>
</feature>
<keyword evidence="5 7" id="KW-1133">Transmembrane helix</keyword>
<keyword evidence="4 7" id="KW-0812">Transmembrane</keyword>
<comment type="similarity">
    <text evidence="7">Belongs to the binding-protein-dependent transport system permease family.</text>
</comment>
<evidence type="ECO:0000256" key="1">
    <source>
        <dbReference type="ARBA" id="ARBA00004651"/>
    </source>
</evidence>
<evidence type="ECO:0000256" key="6">
    <source>
        <dbReference type="ARBA" id="ARBA00023136"/>
    </source>
</evidence>
<sequence>MFPDSLNLSIRAPVNEFIQTLVSSYGWVFKAISAVILKAVLFIEWILRGLPWWVVILAFMALAWQSSKRWTLTVAVGALLFFVGVLGLWDLTMQTLALMLMATLVSVAIGVPMGILVAKSRLVRNITLPVLDVMQTMPSFVYLIPALMLFGLGKVPAILATIIYAVPPLIRLTDLGIRQVDHEVVEAATAFGGSPNQILFGVELPLATPTIMAGLNQTIMMALSMVVVASMIGARGLGEQVLNGIQTLDVGKGLEAGIGIVILAIVLDRITQGFGKSRTEDPRNG</sequence>
<dbReference type="RefSeq" id="WP_053249722.1">
    <property type="nucleotide sequence ID" value="NZ_LGAP01000009.1"/>
</dbReference>
<dbReference type="Pfam" id="PF00528">
    <property type="entry name" value="BPD_transp_1"/>
    <property type="match status" value="1"/>
</dbReference>
<dbReference type="InterPro" id="IPR000515">
    <property type="entry name" value="MetI-like"/>
</dbReference>
<dbReference type="AlphaFoldDB" id="A0A0L8BTF5"/>
<dbReference type="FunFam" id="1.10.3720.10:FF:000001">
    <property type="entry name" value="Glycine betaine ABC transporter, permease"/>
    <property type="match status" value="1"/>
</dbReference>
<dbReference type="Gene3D" id="1.10.3720.10">
    <property type="entry name" value="MetI-like"/>
    <property type="match status" value="1"/>
</dbReference>
<evidence type="ECO:0000256" key="5">
    <source>
        <dbReference type="ARBA" id="ARBA00022989"/>
    </source>
</evidence>
<evidence type="ECO:0000256" key="7">
    <source>
        <dbReference type="RuleBase" id="RU363032"/>
    </source>
</evidence>
<comment type="caution">
    <text evidence="9">The sequence shown here is derived from an EMBL/GenBank/DDBJ whole genome shotgun (WGS) entry which is preliminary data.</text>
</comment>
<dbReference type="GO" id="GO:0015871">
    <property type="term" value="P:choline transport"/>
    <property type="evidence" value="ECO:0007669"/>
    <property type="project" value="TreeGrafter"/>
</dbReference>
<evidence type="ECO:0000313" key="9">
    <source>
        <dbReference type="EMBL" id="KOF17799.1"/>
    </source>
</evidence>
<feature type="transmembrane region" description="Helical" evidence="7">
    <location>
        <begin position="95"/>
        <end position="118"/>
    </location>
</feature>
<evidence type="ECO:0000256" key="4">
    <source>
        <dbReference type="ARBA" id="ARBA00022692"/>
    </source>
</evidence>
<feature type="transmembrane region" description="Helical" evidence="7">
    <location>
        <begin position="139"/>
        <end position="166"/>
    </location>
</feature>
<evidence type="ECO:0000256" key="2">
    <source>
        <dbReference type="ARBA" id="ARBA00022448"/>
    </source>
</evidence>
<dbReference type="PATRIC" id="fig|106592.7.peg.7413"/>
<protein>
    <submittedName>
        <fullName evidence="9">ABC transporter permease</fullName>
    </submittedName>
</protein>
<comment type="subcellular location">
    <subcellularLocation>
        <location evidence="1 7">Cell membrane</location>
        <topology evidence="1 7">Multi-pass membrane protein</topology>
    </subcellularLocation>
</comment>